<evidence type="ECO:0000313" key="2">
    <source>
        <dbReference type="EMBL" id="URE32826.1"/>
    </source>
</evidence>
<organism evidence="2 3">
    <name type="scientific">Musa troglodytarum</name>
    <name type="common">fe'i banana</name>
    <dbReference type="NCBI Taxonomy" id="320322"/>
    <lineage>
        <taxon>Eukaryota</taxon>
        <taxon>Viridiplantae</taxon>
        <taxon>Streptophyta</taxon>
        <taxon>Embryophyta</taxon>
        <taxon>Tracheophyta</taxon>
        <taxon>Spermatophyta</taxon>
        <taxon>Magnoliopsida</taxon>
        <taxon>Liliopsida</taxon>
        <taxon>Zingiberales</taxon>
        <taxon>Musaceae</taxon>
        <taxon>Musa</taxon>
    </lineage>
</organism>
<dbReference type="Proteomes" id="UP001055439">
    <property type="component" value="Chromosome 8"/>
</dbReference>
<name>A0A9E7KXB0_9LILI</name>
<protein>
    <submittedName>
        <fullName evidence="2">PP2Cc</fullName>
    </submittedName>
</protein>
<reference evidence="2" key="1">
    <citation type="submission" date="2022-05" db="EMBL/GenBank/DDBJ databases">
        <title>The Musa troglodytarum L. genome provides insights into the mechanism of non-climacteric behaviour and enrichment of carotenoids.</title>
        <authorList>
            <person name="Wang J."/>
        </authorList>
    </citation>
    <scope>NUCLEOTIDE SEQUENCE</scope>
    <source>
        <tissue evidence="2">Leaf</tissue>
    </source>
</reference>
<dbReference type="AlphaFoldDB" id="A0A9E7KXB0"/>
<dbReference type="EMBL" id="CP097510">
    <property type="protein sequence ID" value="URE32826.1"/>
    <property type="molecule type" value="Genomic_DNA"/>
</dbReference>
<sequence length="162" mass="17178">MTQGFRGWKGMAGGDAERWHQLQRSAAGAADRRADEDGEEGAAVRLRTAGPPSPRKGRTTSSSGPTALATPPTRPPPPPPCSRRERVTTSGGELGRLNIVNGAEIAPLRRWPGDLCLSRSTGGDVDAEEFIISVPHMAFGMLRLQTVAEVRLQSLLPGAMAT</sequence>
<accession>A0A9E7KXB0</accession>
<evidence type="ECO:0000256" key="1">
    <source>
        <dbReference type="SAM" id="MobiDB-lite"/>
    </source>
</evidence>
<feature type="region of interest" description="Disordered" evidence="1">
    <location>
        <begin position="1"/>
        <end position="95"/>
    </location>
</feature>
<proteinExistence type="predicted"/>
<feature type="compositionally biased region" description="Pro residues" evidence="1">
    <location>
        <begin position="72"/>
        <end position="81"/>
    </location>
</feature>
<keyword evidence="3" id="KW-1185">Reference proteome</keyword>
<dbReference type="OrthoDB" id="639110at2759"/>
<evidence type="ECO:0000313" key="3">
    <source>
        <dbReference type="Proteomes" id="UP001055439"/>
    </source>
</evidence>
<gene>
    <name evidence="2" type="ORF">MUK42_16137</name>
</gene>